<sequence>MLTKALGRLFLAIERHGRDSVRNALITCGIAVTAYGHGSHSPD</sequence>
<dbReference type="AlphaFoldDB" id="M3FG50"/>
<dbReference type="EMBL" id="KB405097">
    <property type="protein sequence ID" value="EMF50989.1"/>
    <property type="molecule type" value="Genomic_DNA"/>
</dbReference>
<accession>M3FG50</accession>
<organism evidence="1 2">
    <name type="scientific">Streptomyces bottropensis ATCC 25435</name>
    <dbReference type="NCBI Taxonomy" id="1054862"/>
    <lineage>
        <taxon>Bacteria</taxon>
        <taxon>Bacillati</taxon>
        <taxon>Actinomycetota</taxon>
        <taxon>Actinomycetes</taxon>
        <taxon>Kitasatosporales</taxon>
        <taxon>Streptomycetaceae</taxon>
        <taxon>Streptomyces</taxon>
    </lineage>
</organism>
<protein>
    <submittedName>
        <fullName evidence="1">Uncharacterized protein</fullName>
    </submittedName>
</protein>
<proteinExistence type="predicted"/>
<evidence type="ECO:0000313" key="2">
    <source>
        <dbReference type="Proteomes" id="UP000030760"/>
    </source>
</evidence>
<dbReference type="Proteomes" id="UP000030760">
    <property type="component" value="Unassembled WGS sequence"/>
</dbReference>
<gene>
    <name evidence="1" type="ORF">SBD_7706</name>
</gene>
<evidence type="ECO:0000313" key="1">
    <source>
        <dbReference type="EMBL" id="EMF50989.1"/>
    </source>
</evidence>
<reference evidence="2" key="1">
    <citation type="journal article" date="2013" name="Genome Announc.">
        <title>Draft Genome Sequence of Streptomyces bottropensis ATCC 25435, a Bottromycin-Producing Actinomycete.</title>
        <authorList>
            <person name="Zhang H."/>
            <person name="Zhou W."/>
            <person name="Zhuang Y."/>
            <person name="Liang X."/>
            <person name="Liu T."/>
        </authorList>
    </citation>
    <scope>NUCLEOTIDE SEQUENCE [LARGE SCALE GENOMIC DNA]</scope>
    <source>
        <strain evidence="2">ATCC 25435</strain>
    </source>
</reference>
<name>M3FG50_9ACTN</name>